<proteinExistence type="predicted"/>
<sequence length="126" mass="14093">MDRCGGFGKMFAMVDSPQTAKRRVREKRTISQMVVLYCAGNHEAAARTETAHCGARVCPACAELDAYAVLRTERCRKMEVKTSCEQCGNHCYAPDKREAVRAVMRYAGPRMLLHHPVAAVRHLLGR</sequence>
<dbReference type="Pfam" id="PF11756">
    <property type="entry name" value="YgbA_NO"/>
    <property type="match status" value="1"/>
</dbReference>
<name>A0ABT7DPW1_9ACTN</name>
<dbReference type="RefSeq" id="WP_283832915.1">
    <property type="nucleotide sequence ID" value="NZ_JASJEU010000024.1"/>
</dbReference>
<dbReference type="InterPro" id="IPR020483">
    <property type="entry name" value="Uncharacterised_YgbA"/>
</dbReference>
<organism evidence="1 2">
    <name type="scientific">Gordonibacter faecis</name>
    <dbReference type="NCBI Taxonomy" id="3047475"/>
    <lineage>
        <taxon>Bacteria</taxon>
        <taxon>Bacillati</taxon>
        <taxon>Actinomycetota</taxon>
        <taxon>Coriobacteriia</taxon>
        <taxon>Eggerthellales</taxon>
        <taxon>Eggerthellaceae</taxon>
        <taxon>Gordonibacter</taxon>
    </lineage>
</organism>
<evidence type="ECO:0000313" key="2">
    <source>
        <dbReference type="Proteomes" id="UP001232750"/>
    </source>
</evidence>
<dbReference type="NCBIfam" id="NF007714">
    <property type="entry name" value="PRK10410.1-2"/>
    <property type="match status" value="1"/>
</dbReference>
<reference evidence="1 2" key="1">
    <citation type="submission" date="2023-05" db="EMBL/GenBank/DDBJ databases">
        <title>Gordonibacter KGMB12511T sp. nov., isolated from faeces of healthy Korean.</title>
        <authorList>
            <person name="Kim H.S."/>
            <person name="Kim J.-S."/>
            <person name="Suh M.K."/>
            <person name="Eom M.K."/>
            <person name="Do H.E."/>
            <person name="Lee J.-S."/>
        </authorList>
    </citation>
    <scope>NUCLEOTIDE SEQUENCE [LARGE SCALE GENOMIC DNA]</scope>
    <source>
        <strain evidence="1 2">KGMB12511</strain>
    </source>
</reference>
<keyword evidence="2" id="KW-1185">Reference proteome</keyword>
<dbReference type="EMBL" id="JASJEU010000024">
    <property type="protein sequence ID" value="MDJ1651568.1"/>
    <property type="molecule type" value="Genomic_DNA"/>
</dbReference>
<gene>
    <name evidence="1" type="ORF">QNJ86_12210</name>
</gene>
<evidence type="ECO:0000313" key="1">
    <source>
        <dbReference type="EMBL" id="MDJ1651568.1"/>
    </source>
</evidence>
<protein>
    <submittedName>
        <fullName evidence="1">Nitrous oxide-stimulated promoter family protein</fullName>
    </submittedName>
</protein>
<accession>A0ABT7DPW1</accession>
<comment type="caution">
    <text evidence="1">The sequence shown here is derived from an EMBL/GenBank/DDBJ whole genome shotgun (WGS) entry which is preliminary data.</text>
</comment>
<dbReference type="Proteomes" id="UP001232750">
    <property type="component" value="Unassembled WGS sequence"/>
</dbReference>